<dbReference type="AlphaFoldDB" id="A0A2P4Q8M8"/>
<keyword evidence="1" id="KW-1133">Transmembrane helix</keyword>
<evidence type="ECO:0000256" key="1">
    <source>
        <dbReference type="SAM" id="Phobius"/>
    </source>
</evidence>
<accession>A0A2P4Q8M8</accession>
<keyword evidence="1" id="KW-0472">Membrane</keyword>
<keyword evidence="3" id="KW-1185">Reference proteome</keyword>
<evidence type="ECO:0008006" key="4">
    <source>
        <dbReference type="Google" id="ProtNLM"/>
    </source>
</evidence>
<comment type="caution">
    <text evidence="2">The sequence shown here is derived from an EMBL/GenBank/DDBJ whole genome shotgun (WGS) entry which is preliminary data.</text>
</comment>
<protein>
    <recommendedName>
        <fullName evidence="4">Transmembrane protein</fullName>
    </recommendedName>
</protein>
<gene>
    <name evidence="2" type="ORF">GLOIN_2v1581214</name>
</gene>
<dbReference type="Proteomes" id="UP000018888">
    <property type="component" value="Unassembled WGS sequence"/>
</dbReference>
<feature type="transmembrane region" description="Helical" evidence="1">
    <location>
        <begin position="21"/>
        <end position="40"/>
    </location>
</feature>
<sequence>MLIKKSQIFQLYMKRIQMLNLLAKNLHLVIFQNLLIHLLLLHTLMKYIMKKIIRLIIRYVFIVITHLLKNYGAKNVIHTA</sequence>
<dbReference type="EMBL" id="AUPC02000077">
    <property type="protein sequence ID" value="POG73977.1"/>
    <property type="molecule type" value="Genomic_DNA"/>
</dbReference>
<reference evidence="2 3" key="1">
    <citation type="journal article" date="2013" name="Proc. Natl. Acad. Sci. U.S.A.">
        <title>Genome of an arbuscular mycorrhizal fungus provides insight into the oldest plant symbiosis.</title>
        <authorList>
            <person name="Tisserant E."/>
            <person name="Malbreil M."/>
            <person name="Kuo A."/>
            <person name="Kohler A."/>
            <person name="Symeonidi A."/>
            <person name="Balestrini R."/>
            <person name="Charron P."/>
            <person name="Duensing N."/>
            <person name="Frei Dit Frey N."/>
            <person name="Gianinazzi-Pearson V."/>
            <person name="Gilbert L.B."/>
            <person name="Handa Y."/>
            <person name="Herr J.R."/>
            <person name="Hijri M."/>
            <person name="Koul R."/>
            <person name="Kawaguchi M."/>
            <person name="Krajinski F."/>
            <person name="Lammers P.J."/>
            <person name="Masclaux F.G."/>
            <person name="Murat C."/>
            <person name="Morin E."/>
            <person name="Ndikumana S."/>
            <person name="Pagni M."/>
            <person name="Petitpierre D."/>
            <person name="Requena N."/>
            <person name="Rosikiewicz P."/>
            <person name="Riley R."/>
            <person name="Saito K."/>
            <person name="San Clemente H."/>
            <person name="Shapiro H."/>
            <person name="van Tuinen D."/>
            <person name="Becard G."/>
            <person name="Bonfante P."/>
            <person name="Paszkowski U."/>
            <person name="Shachar-Hill Y.Y."/>
            <person name="Tuskan G.A."/>
            <person name="Young P.W."/>
            <person name="Sanders I.R."/>
            <person name="Henrissat B."/>
            <person name="Rensing S.A."/>
            <person name="Grigoriev I.V."/>
            <person name="Corradi N."/>
            <person name="Roux C."/>
            <person name="Martin F."/>
        </authorList>
    </citation>
    <scope>NUCLEOTIDE SEQUENCE [LARGE SCALE GENOMIC DNA]</scope>
    <source>
        <strain evidence="2 3">DAOM 197198</strain>
    </source>
</reference>
<evidence type="ECO:0000313" key="2">
    <source>
        <dbReference type="EMBL" id="POG73977.1"/>
    </source>
</evidence>
<organism evidence="2 3">
    <name type="scientific">Rhizophagus irregularis (strain DAOM 181602 / DAOM 197198 / MUCL 43194)</name>
    <name type="common">Arbuscular mycorrhizal fungus</name>
    <name type="synonym">Glomus intraradices</name>
    <dbReference type="NCBI Taxonomy" id="747089"/>
    <lineage>
        <taxon>Eukaryota</taxon>
        <taxon>Fungi</taxon>
        <taxon>Fungi incertae sedis</taxon>
        <taxon>Mucoromycota</taxon>
        <taxon>Glomeromycotina</taxon>
        <taxon>Glomeromycetes</taxon>
        <taxon>Glomerales</taxon>
        <taxon>Glomeraceae</taxon>
        <taxon>Rhizophagus</taxon>
    </lineage>
</organism>
<keyword evidence="1" id="KW-0812">Transmembrane</keyword>
<evidence type="ECO:0000313" key="3">
    <source>
        <dbReference type="Proteomes" id="UP000018888"/>
    </source>
</evidence>
<name>A0A2P4Q8M8_RHIID</name>
<feature type="transmembrane region" description="Helical" evidence="1">
    <location>
        <begin position="52"/>
        <end position="68"/>
    </location>
</feature>
<proteinExistence type="predicted"/>
<reference evidence="2 3" key="2">
    <citation type="journal article" date="2018" name="New Phytol.">
        <title>High intraspecific genome diversity in the model arbuscular mycorrhizal symbiont Rhizophagus irregularis.</title>
        <authorList>
            <person name="Chen E.C.H."/>
            <person name="Morin E."/>
            <person name="Beaudet D."/>
            <person name="Noel J."/>
            <person name="Yildirir G."/>
            <person name="Ndikumana S."/>
            <person name="Charron P."/>
            <person name="St-Onge C."/>
            <person name="Giorgi J."/>
            <person name="Kruger M."/>
            <person name="Marton T."/>
            <person name="Ropars J."/>
            <person name="Grigoriev I.V."/>
            <person name="Hainaut M."/>
            <person name="Henrissat B."/>
            <person name="Roux C."/>
            <person name="Martin F."/>
            <person name="Corradi N."/>
        </authorList>
    </citation>
    <scope>NUCLEOTIDE SEQUENCE [LARGE SCALE GENOMIC DNA]</scope>
    <source>
        <strain evidence="2 3">DAOM 197198</strain>
    </source>
</reference>